<dbReference type="EMBL" id="KV425892">
    <property type="protein sequence ID" value="KZW01739.1"/>
    <property type="molecule type" value="Genomic_DNA"/>
</dbReference>
<organism evidence="2 3">
    <name type="scientific">Exidia glandulosa HHB12029</name>
    <dbReference type="NCBI Taxonomy" id="1314781"/>
    <lineage>
        <taxon>Eukaryota</taxon>
        <taxon>Fungi</taxon>
        <taxon>Dikarya</taxon>
        <taxon>Basidiomycota</taxon>
        <taxon>Agaricomycotina</taxon>
        <taxon>Agaricomycetes</taxon>
        <taxon>Auriculariales</taxon>
        <taxon>Exidiaceae</taxon>
        <taxon>Exidia</taxon>
    </lineage>
</organism>
<feature type="region of interest" description="Disordered" evidence="1">
    <location>
        <begin position="142"/>
        <end position="163"/>
    </location>
</feature>
<protein>
    <submittedName>
        <fullName evidence="2">Uncharacterized protein</fullName>
    </submittedName>
</protein>
<name>A0A165P737_EXIGL</name>
<evidence type="ECO:0000313" key="2">
    <source>
        <dbReference type="EMBL" id="KZW01739.1"/>
    </source>
</evidence>
<feature type="compositionally biased region" description="Low complexity" evidence="1">
    <location>
        <begin position="148"/>
        <end position="163"/>
    </location>
</feature>
<evidence type="ECO:0000313" key="3">
    <source>
        <dbReference type="Proteomes" id="UP000077266"/>
    </source>
</evidence>
<feature type="region of interest" description="Disordered" evidence="1">
    <location>
        <begin position="50"/>
        <end position="77"/>
    </location>
</feature>
<feature type="compositionally biased region" description="Basic and acidic residues" evidence="1">
    <location>
        <begin position="50"/>
        <end position="59"/>
    </location>
</feature>
<accession>A0A165P737</accession>
<dbReference type="Proteomes" id="UP000077266">
    <property type="component" value="Unassembled WGS sequence"/>
</dbReference>
<keyword evidence="3" id="KW-1185">Reference proteome</keyword>
<proteinExistence type="predicted"/>
<evidence type="ECO:0000256" key="1">
    <source>
        <dbReference type="SAM" id="MobiDB-lite"/>
    </source>
</evidence>
<dbReference type="InParanoid" id="A0A165P737"/>
<reference evidence="2 3" key="1">
    <citation type="journal article" date="2016" name="Mol. Biol. Evol.">
        <title>Comparative Genomics of Early-Diverging Mushroom-Forming Fungi Provides Insights into the Origins of Lignocellulose Decay Capabilities.</title>
        <authorList>
            <person name="Nagy L.G."/>
            <person name="Riley R."/>
            <person name="Tritt A."/>
            <person name="Adam C."/>
            <person name="Daum C."/>
            <person name="Floudas D."/>
            <person name="Sun H."/>
            <person name="Yadav J.S."/>
            <person name="Pangilinan J."/>
            <person name="Larsson K.H."/>
            <person name="Matsuura K."/>
            <person name="Barry K."/>
            <person name="Labutti K."/>
            <person name="Kuo R."/>
            <person name="Ohm R.A."/>
            <person name="Bhattacharya S.S."/>
            <person name="Shirouzu T."/>
            <person name="Yoshinaga Y."/>
            <person name="Martin F.M."/>
            <person name="Grigoriev I.V."/>
            <person name="Hibbett D.S."/>
        </authorList>
    </citation>
    <scope>NUCLEOTIDE SEQUENCE [LARGE SCALE GENOMIC DNA]</scope>
    <source>
        <strain evidence="2 3">HHB12029</strain>
    </source>
</reference>
<sequence length="163" mass="17853">MVSEPDVSGVRTSHRAVIVDATTMRDYEGPFAPVFPPPVNSKCKERACYEADRRDRDDRDEAGDEPETSPWTFTATSHRALQSRSSRMKPLGSLAFFCNVFEVCSPCFVQRRASSSSSPSKSSEEWGLSTARTTLATWTVARGASGSAPTATRARPGRAVWES</sequence>
<gene>
    <name evidence="2" type="ORF">EXIGLDRAFT_48469</name>
</gene>
<dbReference type="AlphaFoldDB" id="A0A165P737"/>